<evidence type="ECO:0000313" key="3">
    <source>
        <dbReference type="Proteomes" id="UP000193689"/>
    </source>
</evidence>
<dbReference type="InParanoid" id="A0A1Y2ELM8"/>
<accession>A0A1Y2ELM8</accession>
<dbReference type="AlphaFoldDB" id="A0A1Y2ELM8"/>
<dbReference type="GeneID" id="63775500"/>
<feature type="region of interest" description="Disordered" evidence="1">
    <location>
        <begin position="1"/>
        <end position="20"/>
    </location>
</feature>
<dbReference type="EMBL" id="MCFJ01000001">
    <property type="protein sequence ID" value="ORY72176.1"/>
    <property type="molecule type" value="Genomic_DNA"/>
</dbReference>
<sequence length="62" mass="6923">MKLDSMNRHPFPHPATNATSCSKSRTRRYCVVQMCGPSDAAQAILDANTAKILGQLLWHLIR</sequence>
<organism evidence="2 3">
    <name type="scientific">Pseudomassariella vexata</name>
    <dbReference type="NCBI Taxonomy" id="1141098"/>
    <lineage>
        <taxon>Eukaryota</taxon>
        <taxon>Fungi</taxon>
        <taxon>Dikarya</taxon>
        <taxon>Ascomycota</taxon>
        <taxon>Pezizomycotina</taxon>
        <taxon>Sordariomycetes</taxon>
        <taxon>Xylariomycetidae</taxon>
        <taxon>Amphisphaeriales</taxon>
        <taxon>Pseudomassariaceae</taxon>
        <taxon>Pseudomassariella</taxon>
    </lineage>
</organism>
<name>A0A1Y2ELM8_9PEZI</name>
<keyword evidence="3" id="KW-1185">Reference proteome</keyword>
<dbReference type="Proteomes" id="UP000193689">
    <property type="component" value="Unassembled WGS sequence"/>
</dbReference>
<comment type="caution">
    <text evidence="2">The sequence shown here is derived from an EMBL/GenBank/DDBJ whole genome shotgun (WGS) entry which is preliminary data.</text>
</comment>
<proteinExistence type="predicted"/>
<protein>
    <submittedName>
        <fullName evidence="2">Uncharacterized protein</fullName>
    </submittedName>
</protein>
<dbReference type="RefSeq" id="XP_040721768.1">
    <property type="nucleotide sequence ID" value="XM_040859288.1"/>
</dbReference>
<evidence type="ECO:0000313" key="2">
    <source>
        <dbReference type="EMBL" id="ORY72176.1"/>
    </source>
</evidence>
<gene>
    <name evidence="2" type="ORF">BCR38DRAFT_419147</name>
</gene>
<reference evidence="2 3" key="1">
    <citation type="submission" date="2016-07" db="EMBL/GenBank/DDBJ databases">
        <title>Pervasive Adenine N6-methylation of Active Genes in Fungi.</title>
        <authorList>
            <consortium name="DOE Joint Genome Institute"/>
            <person name="Mondo S.J."/>
            <person name="Dannebaum R.O."/>
            <person name="Kuo R.C."/>
            <person name="Labutti K."/>
            <person name="Haridas S."/>
            <person name="Kuo A."/>
            <person name="Salamov A."/>
            <person name="Ahrendt S.R."/>
            <person name="Lipzen A."/>
            <person name="Sullivan W."/>
            <person name="Andreopoulos W.B."/>
            <person name="Clum A."/>
            <person name="Lindquist E."/>
            <person name="Daum C."/>
            <person name="Ramamoorthy G.K."/>
            <person name="Gryganskyi A."/>
            <person name="Culley D."/>
            <person name="Magnuson J.K."/>
            <person name="James T.Y."/>
            <person name="O'Malley M.A."/>
            <person name="Stajich J.E."/>
            <person name="Spatafora J.W."/>
            <person name="Visel A."/>
            <person name="Grigoriev I.V."/>
        </authorList>
    </citation>
    <scope>NUCLEOTIDE SEQUENCE [LARGE SCALE GENOMIC DNA]</scope>
    <source>
        <strain evidence="2 3">CBS 129021</strain>
    </source>
</reference>
<evidence type="ECO:0000256" key="1">
    <source>
        <dbReference type="SAM" id="MobiDB-lite"/>
    </source>
</evidence>